<dbReference type="GO" id="GO:0004842">
    <property type="term" value="F:ubiquitin-protein transferase activity"/>
    <property type="evidence" value="ECO:0007669"/>
    <property type="project" value="InterPro"/>
</dbReference>
<dbReference type="InterPro" id="IPR031248">
    <property type="entry name" value="RNF213"/>
</dbReference>
<gene>
    <name evidence="9" type="ORF">EB796_000104</name>
</gene>
<dbReference type="OrthoDB" id="2423195at2759"/>
<evidence type="ECO:0000313" key="10">
    <source>
        <dbReference type="Proteomes" id="UP000593567"/>
    </source>
</evidence>
<reference evidence="9" key="1">
    <citation type="submission" date="2020-06" db="EMBL/GenBank/DDBJ databases">
        <title>Draft genome of Bugula neritina, a colonial animal packing powerful symbionts and potential medicines.</title>
        <authorList>
            <person name="Rayko M."/>
        </authorList>
    </citation>
    <scope>NUCLEOTIDE SEQUENCE [LARGE SCALE GENOMIC DNA]</scope>
    <source>
        <strain evidence="9">Kwan_BN1</strain>
    </source>
</reference>
<keyword evidence="4" id="KW-0863">Zinc-finger</keyword>
<dbReference type="PANTHER" id="PTHR22605:SF16">
    <property type="entry name" value="E3 UBIQUITIN-PROTEIN LIGASE RNF213"/>
    <property type="match status" value="1"/>
</dbReference>
<comment type="subcellular location">
    <subcellularLocation>
        <location evidence="1">Cytoplasm</location>
    </subcellularLocation>
</comment>
<dbReference type="GO" id="GO:0008270">
    <property type="term" value="F:zinc ion binding"/>
    <property type="evidence" value="ECO:0007669"/>
    <property type="project" value="UniProtKB-KW"/>
</dbReference>
<protein>
    <recommendedName>
        <fullName evidence="8">RZ-type domain-containing protein</fullName>
    </recommendedName>
</protein>
<keyword evidence="6" id="KW-0391">Immunity</keyword>
<evidence type="ECO:0000256" key="6">
    <source>
        <dbReference type="ARBA" id="ARBA00022859"/>
    </source>
</evidence>
<feature type="region of interest" description="Disordered" evidence="7">
    <location>
        <begin position="87"/>
        <end position="119"/>
    </location>
</feature>
<keyword evidence="10" id="KW-1185">Reference proteome</keyword>
<evidence type="ECO:0000256" key="7">
    <source>
        <dbReference type="SAM" id="MobiDB-lite"/>
    </source>
</evidence>
<dbReference type="InterPro" id="IPR046439">
    <property type="entry name" value="ZF_RZ_dom"/>
</dbReference>
<evidence type="ECO:0000313" key="9">
    <source>
        <dbReference type="EMBL" id="KAF6041591.1"/>
    </source>
</evidence>
<feature type="compositionally biased region" description="Basic and acidic residues" evidence="7">
    <location>
        <begin position="87"/>
        <end position="99"/>
    </location>
</feature>
<dbReference type="AlphaFoldDB" id="A0A7J7KTS3"/>
<dbReference type="GO" id="GO:0005737">
    <property type="term" value="C:cytoplasm"/>
    <property type="evidence" value="ECO:0007669"/>
    <property type="project" value="UniProtKB-SubCell"/>
</dbReference>
<dbReference type="EMBL" id="VXIV02000018">
    <property type="protein sequence ID" value="KAF6041591.1"/>
    <property type="molecule type" value="Genomic_DNA"/>
</dbReference>
<evidence type="ECO:0000256" key="1">
    <source>
        <dbReference type="ARBA" id="ARBA00004496"/>
    </source>
</evidence>
<dbReference type="GO" id="GO:0016887">
    <property type="term" value="F:ATP hydrolysis activity"/>
    <property type="evidence" value="ECO:0007669"/>
    <property type="project" value="InterPro"/>
</dbReference>
<name>A0A7J7KTS3_BUGNE</name>
<keyword evidence="2" id="KW-0963">Cytoplasm</keyword>
<proteinExistence type="predicted"/>
<dbReference type="GO" id="GO:0002376">
    <property type="term" value="P:immune system process"/>
    <property type="evidence" value="ECO:0007669"/>
    <property type="project" value="UniProtKB-KW"/>
</dbReference>
<keyword evidence="5" id="KW-0862">Zinc</keyword>
<feature type="domain" description="RZ-type" evidence="8">
    <location>
        <begin position="35"/>
        <end position="108"/>
    </location>
</feature>
<accession>A0A7J7KTS3</accession>
<dbReference type="PANTHER" id="PTHR22605">
    <property type="entry name" value="RZ-TYPE DOMAIN-CONTAINING PROTEIN"/>
    <property type="match status" value="1"/>
</dbReference>
<evidence type="ECO:0000259" key="8">
    <source>
        <dbReference type="PROSITE" id="PS51981"/>
    </source>
</evidence>
<evidence type="ECO:0000256" key="4">
    <source>
        <dbReference type="ARBA" id="ARBA00022771"/>
    </source>
</evidence>
<comment type="caution">
    <text evidence="9">The sequence shown here is derived from an EMBL/GenBank/DDBJ whole genome shotgun (WGS) entry which is preliminary data.</text>
</comment>
<keyword evidence="3" id="KW-0479">Metal-binding</keyword>
<dbReference type="Proteomes" id="UP000593567">
    <property type="component" value="Unassembled WGS sequence"/>
</dbReference>
<evidence type="ECO:0000256" key="2">
    <source>
        <dbReference type="ARBA" id="ARBA00022490"/>
    </source>
</evidence>
<evidence type="ECO:0000256" key="3">
    <source>
        <dbReference type="ARBA" id="ARBA00022723"/>
    </source>
</evidence>
<dbReference type="Pfam" id="PF20173">
    <property type="entry name" value="ZnF_RZ-type"/>
    <property type="match status" value="1"/>
</dbReference>
<evidence type="ECO:0000256" key="5">
    <source>
        <dbReference type="ARBA" id="ARBA00022833"/>
    </source>
</evidence>
<organism evidence="9 10">
    <name type="scientific">Bugula neritina</name>
    <name type="common">Brown bryozoan</name>
    <name type="synonym">Sertularia neritina</name>
    <dbReference type="NCBI Taxonomy" id="10212"/>
    <lineage>
        <taxon>Eukaryota</taxon>
        <taxon>Metazoa</taxon>
        <taxon>Spiralia</taxon>
        <taxon>Lophotrochozoa</taxon>
        <taxon>Bryozoa</taxon>
        <taxon>Gymnolaemata</taxon>
        <taxon>Cheilostomatida</taxon>
        <taxon>Flustrina</taxon>
        <taxon>Buguloidea</taxon>
        <taxon>Bugulidae</taxon>
        <taxon>Bugula</taxon>
    </lineage>
</organism>
<dbReference type="PROSITE" id="PS51981">
    <property type="entry name" value="ZF_RZ"/>
    <property type="match status" value="1"/>
</dbReference>
<sequence length="776" mass="89076">MQANLVQSSFIAHPMFIQQYNEHFLPTMVDNQFEAHQDDIRRALQTPNENPIPYQCPNGHPYFIGNCGRPNGLGQCPECRANIGGRDHAAQGGNRRLESNDSAARTQPGHILGTADGRNRAAAPERDLNSLSCAVLRCLTHLSMYTASLFNIQHVSHICLIYSNINLQFTLTIKYVHQMIRPNLARVEDVRPFIEAHIQLDLQQIAQCCAESTDDCILLLHDVINRMKQANRRGAAHTLGSIAARKQWEKQFDNAYIHPSFHNKTRRIEDVRGRLRTADTVDLRRLLSTSQQPADDSNLASLPGLWGFRRPLSLAIVQNHLNNEQGCSALKNFIGFSEVLVAVQHLPNILQLLKIVSGSFHGEISRDYATSRQIGDFCRRQEREIPELKNLVNSFILAWNSMVTYNRSVGDEQVPELLSTHSILAEFLPDPYVARRPLDQKTYGQAPYELVQFLTDVSNRMLIADKDTHLTFRTYREPVPILDVKSADIISLSSEDELLNLIQSHSEYELRETTSVTYNWPAIEREVIHRYISNKPRIEFSRDQLPSYVYQEDFNLHNQMQTINESQQNLTATQMQSVVRLLPRTHVATLKGKLKELEVIINFLSLKTHIEGEDSLAEYMKETFGREPEYLSQEIRIKHVKHVWLLLKYAQTDLLMKQKQEPFGGIDPQNTEALAEPLPTQLNKCCVFESPKTRLLLRELFAYIILRLNKAAIKQEAEQPDRALEEALQEFIMYRSNYDEEESYQLVNELPTLPEDLMVKHAAKAWCHIWKRFSVA</sequence>